<evidence type="ECO:0000313" key="2">
    <source>
        <dbReference type="EMBL" id="GHB68008.1"/>
    </source>
</evidence>
<organism evidence="2 3">
    <name type="scientific">Streptomyces cirratus</name>
    <dbReference type="NCBI Taxonomy" id="68187"/>
    <lineage>
        <taxon>Bacteria</taxon>
        <taxon>Bacillati</taxon>
        <taxon>Actinomycetota</taxon>
        <taxon>Actinomycetes</taxon>
        <taxon>Kitasatosporales</taxon>
        <taxon>Streptomycetaceae</taxon>
        <taxon>Streptomyces</taxon>
    </lineage>
</organism>
<sequence>MGSVSPQQLALAWLLPPLPGCGPGASASAGSQPPGAINDSARAADMEVSEAEPALLDHGTPG</sequence>
<dbReference type="EMBL" id="BMVP01000008">
    <property type="protein sequence ID" value="GHB68008.1"/>
    <property type="molecule type" value="Genomic_DNA"/>
</dbReference>
<comment type="caution">
    <text evidence="2">The sequence shown here is derived from an EMBL/GenBank/DDBJ whole genome shotgun (WGS) entry which is preliminary data.</text>
</comment>
<gene>
    <name evidence="2" type="ORF">GCM10010347_42660</name>
</gene>
<accession>A0ABQ3EW76</accession>
<dbReference type="RefSeq" id="WP_190185817.1">
    <property type="nucleotide sequence ID" value="NZ_BMVP01000008.1"/>
</dbReference>
<evidence type="ECO:0000256" key="1">
    <source>
        <dbReference type="SAM" id="MobiDB-lite"/>
    </source>
</evidence>
<protein>
    <submittedName>
        <fullName evidence="2">Uncharacterized protein</fullName>
    </submittedName>
</protein>
<reference evidence="3" key="1">
    <citation type="journal article" date="2019" name="Int. J. Syst. Evol. Microbiol.">
        <title>The Global Catalogue of Microorganisms (GCM) 10K type strain sequencing project: providing services to taxonomists for standard genome sequencing and annotation.</title>
        <authorList>
            <consortium name="The Broad Institute Genomics Platform"/>
            <consortium name="The Broad Institute Genome Sequencing Center for Infectious Disease"/>
            <person name="Wu L."/>
            <person name="Ma J."/>
        </authorList>
    </citation>
    <scope>NUCLEOTIDE SEQUENCE [LARGE SCALE GENOMIC DNA]</scope>
    <source>
        <strain evidence="3">JCM 4738</strain>
    </source>
</reference>
<proteinExistence type="predicted"/>
<name>A0ABQ3EW76_9ACTN</name>
<feature type="compositionally biased region" description="Low complexity" evidence="1">
    <location>
        <begin position="24"/>
        <end position="36"/>
    </location>
</feature>
<dbReference type="Proteomes" id="UP000642673">
    <property type="component" value="Unassembled WGS sequence"/>
</dbReference>
<feature type="region of interest" description="Disordered" evidence="1">
    <location>
        <begin position="21"/>
        <end position="62"/>
    </location>
</feature>
<evidence type="ECO:0000313" key="3">
    <source>
        <dbReference type="Proteomes" id="UP000642673"/>
    </source>
</evidence>
<keyword evidence="3" id="KW-1185">Reference proteome</keyword>